<evidence type="ECO:0000313" key="1">
    <source>
        <dbReference type="EMBL" id="CAG6758087.1"/>
    </source>
</evidence>
<accession>A0A8D9A336</accession>
<organism evidence="1">
    <name type="scientific">Cacopsylla melanoneura</name>
    <dbReference type="NCBI Taxonomy" id="428564"/>
    <lineage>
        <taxon>Eukaryota</taxon>
        <taxon>Metazoa</taxon>
        <taxon>Ecdysozoa</taxon>
        <taxon>Arthropoda</taxon>
        <taxon>Hexapoda</taxon>
        <taxon>Insecta</taxon>
        <taxon>Pterygota</taxon>
        <taxon>Neoptera</taxon>
        <taxon>Paraneoptera</taxon>
        <taxon>Hemiptera</taxon>
        <taxon>Sternorrhyncha</taxon>
        <taxon>Psylloidea</taxon>
        <taxon>Psyllidae</taxon>
        <taxon>Psyllinae</taxon>
        <taxon>Cacopsylla</taxon>
    </lineage>
</organism>
<proteinExistence type="predicted"/>
<dbReference type="EMBL" id="HBUF01548651">
    <property type="protein sequence ID" value="CAG6758087.1"/>
    <property type="molecule type" value="Transcribed_RNA"/>
</dbReference>
<name>A0A8D9A336_9HEMI</name>
<protein>
    <submittedName>
        <fullName evidence="1">Uncharacterized protein</fullName>
    </submittedName>
</protein>
<dbReference type="AlphaFoldDB" id="A0A8D9A336"/>
<reference evidence="1" key="1">
    <citation type="submission" date="2021-05" db="EMBL/GenBank/DDBJ databases">
        <authorList>
            <person name="Alioto T."/>
            <person name="Alioto T."/>
            <person name="Gomez Garrido J."/>
        </authorList>
    </citation>
    <scope>NUCLEOTIDE SEQUENCE</scope>
</reference>
<sequence length="140" mass="14409">MHVIRIDYADILTCSELIHQRPSFRQSPLLLGGGGGGALAGAPTGASSLKSLNAATSDSFSTIIQTSFPIGTSLEPAGTKILARYPSSGVSNPMVALSVSISAKRSPSFNLSPSFLAQLIMVPSSMVGERAGSATRLWSG</sequence>